<evidence type="ECO:0000313" key="3">
    <source>
        <dbReference type="EMBL" id="KAF5733361.1"/>
    </source>
</evidence>
<dbReference type="OrthoDB" id="1919622at2759"/>
<dbReference type="EMBL" id="JAAARO010000017">
    <property type="protein sequence ID" value="KAF5733361.1"/>
    <property type="molecule type" value="Genomic_DNA"/>
</dbReference>
<proteinExistence type="predicted"/>
<accession>A0A7J7CH56</accession>
<keyword evidence="1" id="KW-0812">Transmembrane</keyword>
<organism evidence="3 4">
    <name type="scientific">Tripterygium wilfordii</name>
    <name type="common">Thunder God vine</name>
    <dbReference type="NCBI Taxonomy" id="458696"/>
    <lineage>
        <taxon>Eukaryota</taxon>
        <taxon>Viridiplantae</taxon>
        <taxon>Streptophyta</taxon>
        <taxon>Embryophyta</taxon>
        <taxon>Tracheophyta</taxon>
        <taxon>Spermatophyta</taxon>
        <taxon>Magnoliopsida</taxon>
        <taxon>eudicotyledons</taxon>
        <taxon>Gunneridae</taxon>
        <taxon>Pentapetalae</taxon>
        <taxon>rosids</taxon>
        <taxon>fabids</taxon>
        <taxon>Celastrales</taxon>
        <taxon>Celastraceae</taxon>
        <taxon>Tripterygium</taxon>
    </lineage>
</organism>
<sequence>MEFDRGFGVKNQKMPGHFHGGSRNGFESNTLLVIKLPDLRVMHIASRSVLLVIIIFALPFIMFQSRDPTSSYADAFGSDPIDVNFLNMVLQGLANEGLIKNGDKALILSSGVEVSRFSIDNAIDLVFDSDFGLKSSLPDVKFDFVFTSGLVDTQFVDRVLKVGGIVSMQLSNELSNDFEKQSNYKIVYLRRHGCCITAMRKTRTVNEVMSSSAKRLLCQLPLEAKKAALNGLEDVLLEPPRKALEKTTGFLKMFKYLPDLLDDSLEGYSRRIFINVGLPKEKDSVKKWFSKNYPTRNQEFEMYNIEVARPGIDVSHWLQKNVNEEDFVVMKAEADVVEEMIKSSIVSVVDELFLECKNQWQDEKRKKSQRAYWECLALYGRLRDEGVAVHQWW</sequence>
<comment type="caution">
    <text evidence="3">The sequence shown here is derived from an EMBL/GenBank/DDBJ whole genome shotgun (WGS) entry which is preliminary data.</text>
</comment>
<feature type="transmembrane region" description="Helical" evidence="1">
    <location>
        <begin position="44"/>
        <end position="63"/>
    </location>
</feature>
<dbReference type="AlphaFoldDB" id="A0A7J7CH56"/>
<name>A0A7J7CH56_TRIWF</name>
<evidence type="ECO:0000256" key="1">
    <source>
        <dbReference type="SAM" id="Phobius"/>
    </source>
</evidence>
<dbReference type="PANTHER" id="PTHR33597:SF23">
    <property type="entry name" value="METHYLTRANSFERASE TYPE 11 DOMAIN-CONTAINING PROTEIN"/>
    <property type="match status" value="1"/>
</dbReference>
<keyword evidence="4" id="KW-1185">Reference proteome</keyword>
<dbReference type="InParanoid" id="A0A7J7CH56"/>
<evidence type="ECO:0000259" key="2">
    <source>
        <dbReference type="Pfam" id="PF25276"/>
    </source>
</evidence>
<keyword evidence="1" id="KW-0472">Membrane</keyword>
<dbReference type="PANTHER" id="PTHR33597">
    <property type="entry name" value="OS02G0760400 PROTEIN"/>
    <property type="match status" value="1"/>
</dbReference>
<reference evidence="3 4" key="1">
    <citation type="journal article" date="2020" name="Nat. Commun.">
        <title>Genome of Tripterygium wilfordii and identification of cytochrome P450 involved in triptolide biosynthesis.</title>
        <authorList>
            <person name="Tu L."/>
            <person name="Su P."/>
            <person name="Zhang Z."/>
            <person name="Gao L."/>
            <person name="Wang J."/>
            <person name="Hu T."/>
            <person name="Zhou J."/>
            <person name="Zhang Y."/>
            <person name="Zhao Y."/>
            <person name="Liu Y."/>
            <person name="Song Y."/>
            <person name="Tong Y."/>
            <person name="Lu Y."/>
            <person name="Yang J."/>
            <person name="Xu C."/>
            <person name="Jia M."/>
            <person name="Peters R.J."/>
            <person name="Huang L."/>
            <person name="Gao W."/>
        </authorList>
    </citation>
    <scope>NUCLEOTIDE SEQUENCE [LARGE SCALE GENOMIC DNA]</scope>
    <source>
        <strain evidence="4">cv. XIE 37</strain>
        <tissue evidence="3">Leaf</tissue>
    </source>
</reference>
<gene>
    <name evidence="3" type="ORF">HS088_TW17G00904</name>
</gene>
<dbReference type="Pfam" id="PF25276">
    <property type="entry name" value="DUF7870"/>
    <property type="match status" value="1"/>
</dbReference>
<evidence type="ECO:0000313" key="4">
    <source>
        <dbReference type="Proteomes" id="UP000593562"/>
    </source>
</evidence>
<keyword evidence="1" id="KW-1133">Transmembrane helix</keyword>
<protein>
    <recommendedName>
        <fullName evidence="2">DUF7870 domain-containing protein</fullName>
    </recommendedName>
</protein>
<feature type="domain" description="DUF7870" evidence="2">
    <location>
        <begin position="229"/>
        <end position="393"/>
    </location>
</feature>
<dbReference type="InterPro" id="IPR057192">
    <property type="entry name" value="DUF7870"/>
</dbReference>
<dbReference type="Proteomes" id="UP000593562">
    <property type="component" value="Unassembled WGS sequence"/>
</dbReference>